<reference evidence="2 3" key="1">
    <citation type="submission" date="2019-05" db="EMBL/GenBank/DDBJ databases">
        <title>Emergence of the Ug99 lineage of the wheat stem rust pathogen through somatic hybridization.</title>
        <authorList>
            <person name="Li F."/>
            <person name="Upadhyaya N.M."/>
            <person name="Sperschneider J."/>
            <person name="Matny O."/>
            <person name="Nguyen-Phuc H."/>
            <person name="Mago R."/>
            <person name="Raley C."/>
            <person name="Miller M.E."/>
            <person name="Silverstein K.A.T."/>
            <person name="Henningsen E."/>
            <person name="Hirsch C.D."/>
            <person name="Visser B."/>
            <person name="Pretorius Z.A."/>
            <person name="Steffenson B.J."/>
            <person name="Schwessinger B."/>
            <person name="Dodds P.N."/>
            <person name="Figueroa M."/>
        </authorList>
    </citation>
    <scope>NUCLEOTIDE SEQUENCE [LARGE SCALE GENOMIC DNA]</scope>
    <source>
        <strain evidence="2 3">Ug99</strain>
    </source>
</reference>
<organism evidence="2 3">
    <name type="scientific">Puccinia graminis f. sp. tritici</name>
    <dbReference type="NCBI Taxonomy" id="56615"/>
    <lineage>
        <taxon>Eukaryota</taxon>
        <taxon>Fungi</taxon>
        <taxon>Dikarya</taxon>
        <taxon>Basidiomycota</taxon>
        <taxon>Pucciniomycotina</taxon>
        <taxon>Pucciniomycetes</taxon>
        <taxon>Pucciniales</taxon>
        <taxon>Pucciniaceae</taxon>
        <taxon>Puccinia</taxon>
    </lineage>
</organism>
<accession>A0A5B0Q9F7</accession>
<dbReference type="AlphaFoldDB" id="A0A5B0Q9F7"/>
<dbReference type="Proteomes" id="UP000325313">
    <property type="component" value="Unassembled WGS sequence"/>
</dbReference>
<gene>
    <name evidence="2" type="ORF">PGTUg99_032130</name>
</gene>
<name>A0A5B0Q9F7_PUCGR</name>
<dbReference type="EMBL" id="VDEP01000304">
    <property type="protein sequence ID" value="KAA1109702.1"/>
    <property type="molecule type" value="Genomic_DNA"/>
</dbReference>
<sequence length="146" mass="16040">MGGGTPSRRDPPQEGPSDQLPEGLINVKGFGTPSREDHDDILLDPPNNICCFTISTKEPSTRTQKIRIRGSNGIVTPTSNRPATLLLRICTKTQESVIATNNIRDGRFLPVSPQISKNLISLIGTNHSKTYRYNLQTDFSKPLALI</sequence>
<evidence type="ECO:0000256" key="1">
    <source>
        <dbReference type="SAM" id="MobiDB-lite"/>
    </source>
</evidence>
<proteinExistence type="predicted"/>
<protein>
    <submittedName>
        <fullName evidence="2">Uncharacterized protein</fullName>
    </submittedName>
</protein>
<feature type="region of interest" description="Disordered" evidence="1">
    <location>
        <begin position="1"/>
        <end position="39"/>
    </location>
</feature>
<comment type="caution">
    <text evidence="2">The sequence shown here is derived from an EMBL/GenBank/DDBJ whole genome shotgun (WGS) entry which is preliminary data.</text>
</comment>
<evidence type="ECO:0000313" key="3">
    <source>
        <dbReference type="Proteomes" id="UP000325313"/>
    </source>
</evidence>
<evidence type="ECO:0000313" key="2">
    <source>
        <dbReference type="EMBL" id="KAA1109702.1"/>
    </source>
</evidence>